<evidence type="ECO:0000313" key="3">
    <source>
        <dbReference type="Proteomes" id="UP000651010"/>
    </source>
</evidence>
<feature type="signal peptide" evidence="1">
    <location>
        <begin position="1"/>
        <end position="24"/>
    </location>
</feature>
<dbReference type="EMBL" id="JACZZA010000004">
    <property type="protein sequence ID" value="MBE1160475.1"/>
    <property type="molecule type" value="Genomic_DNA"/>
</dbReference>
<keyword evidence="3" id="KW-1185">Reference proteome</keyword>
<reference evidence="2 3" key="1">
    <citation type="submission" date="2020-09" db="EMBL/GenBank/DDBJ databases">
        <title>Dyella sp. 7MK23 isolated from forest soil.</title>
        <authorList>
            <person name="Fu J."/>
        </authorList>
    </citation>
    <scope>NUCLEOTIDE SEQUENCE [LARGE SCALE GENOMIC DNA]</scope>
    <source>
        <strain evidence="2 3">7MK23</strain>
    </source>
</reference>
<dbReference type="RefSeq" id="WP_192555337.1">
    <property type="nucleotide sequence ID" value="NZ_JACZZA010000004.1"/>
</dbReference>
<evidence type="ECO:0008006" key="4">
    <source>
        <dbReference type="Google" id="ProtNLM"/>
    </source>
</evidence>
<evidence type="ECO:0000313" key="2">
    <source>
        <dbReference type="EMBL" id="MBE1160475.1"/>
    </source>
</evidence>
<feature type="chain" id="PRO_5047051645" description="Aspartyl protease" evidence="1">
    <location>
        <begin position="25"/>
        <end position="332"/>
    </location>
</feature>
<accession>A0ABR9G8W7</accession>
<dbReference type="Proteomes" id="UP000651010">
    <property type="component" value="Unassembled WGS sequence"/>
</dbReference>
<protein>
    <recommendedName>
        <fullName evidence="4">Aspartyl protease</fullName>
    </recommendedName>
</protein>
<organism evidence="2 3">
    <name type="scientific">Dyella acidiphila</name>
    <dbReference type="NCBI Taxonomy" id="2775866"/>
    <lineage>
        <taxon>Bacteria</taxon>
        <taxon>Pseudomonadati</taxon>
        <taxon>Pseudomonadota</taxon>
        <taxon>Gammaproteobacteria</taxon>
        <taxon>Lysobacterales</taxon>
        <taxon>Rhodanobacteraceae</taxon>
        <taxon>Dyella</taxon>
    </lineage>
</organism>
<gene>
    <name evidence="2" type="ORF">IGX34_08740</name>
</gene>
<name>A0ABR9G8W7_9GAMM</name>
<proteinExistence type="predicted"/>
<sequence length="332" mass="35755">MMGAGYLALAMALALAPVAGNTAAQVLPTRYEAGHFFATPTTRDGQTLRLLADTGGGGNLGLYWLSAKAAQRLQLATHTCVLPDGNVEVAALPSYRPGQGLPPPLSVFCAQVVLIQNQTSFDDGQLGAAYFKGRIWTFDYPGQQLIMQDSSWKPHADAHTTPMGFQKNDAGQVVASFPRITIRVDGQPLDMLLDTGASAYPTPAGARISGVATVHGEGVASYITRSTLEAWHRAHPQWRLVQQGDRLGHYEARLIEVPQLDIAGWSVGPVWFTERPDAAFHDMMSSMMDKRVEGAVGANVFSHFVMTLDYPRATAYFRCASGCKLATPPPAP</sequence>
<evidence type="ECO:0000256" key="1">
    <source>
        <dbReference type="SAM" id="SignalP"/>
    </source>
</evidence>
<keyword evidence="1" id="KW-0732">Signal</keyword>
<comment type="caution">
    <text evidence="2">The sequence shown here is derived from an EMBL/GenBank/DDBJ whole genome shotgun (WGS) entry which is preliminary data.</text>
</comment>